<dbReference type="InterPro" id="IPR051198">
    <property type="entry name" value="BchE-like"/>
</dbReference>
<organism evidence="6">
    <name type="scientific">marine metagenome</name>
    <dbReference type="NCBI Taxonomy" id="408172"/>
    <lineage>
        <taxon>unclassified sequences</taxon>
        <taxon>metagenomes</taxon>
        <taxon>ecological metagenomes</taxon>
    </lineage>
</organism>
<protein>
    <submittedName>
        <fullName evidence="6">Uncharacterized protein</fullName>
    </submittedName>
</protein>
<keyword evidence="4" id="KW-0408">Iron</keyword>
<keyword evidence="5" id="KW-0411">Iron-sulfur</keyword>
<evidence type="ECO:0000256" key="4">
    <source>
        <dbReference type="ARBA" id="ARBA00023004"/>
    </source>
</evidence>
<keyword evidence="2" id="KW-0949">S-adenosyl-L-methionine</keyword>
<gene>
    <name evidence="6" type="ORF">METZ01_LOCUS409586</name>
</gene>
<dbReference type="GO" id="GO:0005829">
    <property type="term" value="C:cytosol"/>
    <property type="evidence" value="ECO:0007669"/>
    <property type="project" value="TreeGrafter"/>
</dbReference>
<dbReference type="PANTHER" id="PTHR43409">
    <property type="entry name" value="ANAEROBIC MAGNESIUM-PROTOPORPHYRIN IX MONOMETHYL ESTER CYCLASE-RELATED"/>
    <property type="match status" value="1"/>
</dbReference>
<evidence type="ECO:0000256" key="1">
    <source>
        <dbReference type="ARBA" id="ARBA00001966"/>
    </source>
</evidence>
<dbReference type="GO" id="GO:0046872">
    <property type="term" value="F:metal ion binding"/>
    <property type="evidence" value="ECO:0007669"/>
    <property type="project" value="UniProtKB-KW"/>
</dbReference>
<name>A0A382WD77_9ZZZZ</name>
<keyword evidence="3" id="KW-0479">Metal-binding</keyword>
<proteinExistence type="predicted"/>
<dbReference type="GO" id="GO:0051536">
    <property type="term" value="F:iron-sulfur cluster binding"/>
    <property type="evidence" value="ECO:0007669"/>
    <property type="project" value="UniProtKB-KW"/>
</dbReference>
<evidence type="ECO:0000256" key="5">
    <source>
        <dbReference type="ARBA" id="ARBA00023014"/>
    </source>
</evidence>
<evidence type="ECO:0000313" key="6">
    <source>
        <dbReference type="EMBL" id="SVD56732.1"/>
    </source>
</evidence>
<dbReference type="Gene3D" id="3.40.50.280">
    <property type="entry name" value="Cobalamin-binding domain"/>
    <property type="match status" value="1"/>
</dbReference>
<feature type="non-terminal residue" evidence="6">
    <location>
        <position position="227"/>
    </location>
</feature>
<sequence length="227" mass="25836">MKLTPEKNKILFVKPPDRFLEDEFVYQQLGPHYLQSFLEQYEILSDILVLYEQSEVRNKREAGEINELSLEHLNMLFLGADGKSQDNVFDNSILQDYDIVALSVMSPQASDAYLISQLINELYPHITTVIGGSHPRYYQNQVESLPKSMAFDFIVPQDGWGPIYKIATSQVRKAKKSIVLIDNTIKLTELPAPSRPLALMERYNFNIAGVPAYHTITALGCPFTCNF</sequence>
<dbReference type="PANTHER" id="PTHR43409:SF7">
    <property type="entry name" value="BLL1977 PROTEIN"/>
    <property type="match status" value="1"/>
</dbReference>
<dbReference type="AlphaFoldDB" id="A0A382WD77"/>
<evidence type="ECO:0000256" key="2">
    <source>
        <dbReference type="ARBA" id="ARBA00022691"/>
    </source>
</evidence>
<evidence type="ECO:0000256" key="3">
    <source>
        <dbReference type="ARBA" id="ARBA00022723"/>
    </source>
</evidence>
<comment type="cofactor">
    <cofactor evidence="1">
        <name>[4Fe-4S] cluster</name>
        <dbReference type="ChEBI" id="CHEBI:49883"/>
    </cofactor>
</comment>
<reference evidence="6" key="1">
    <citation type="submission" date="2018-05" db="EMBL/GenBank/DDBJ databases">
        <authorList>
            <person name="Lanie J.A."/>
            <person name="Ng W.-L."/>
            <person name="Kazmierczak K.M."/>
            <person name="Andrzejewski T.M."/>
            <person name="Davidsen T.M."/>
            <person name="Wayne K.J."/>
            <person name="Tettelin H."/>
            <person name="Glass J.I."/>
            <person name="Rusch D."/>
            <person name="Podicherti R."/>
            <person name="Tsui H.-C.T."/>
            <person name="Winkler M.E."/>
        </authorList>
    </citation>
    <scope>NUCLEOTIDE SEQUENCE</scope>
</reference>
<dbReference type="EMBL" id="UINC01158925">
    <property type="protein sequence ID" value="SVD56732.1"/>
    <property type="molecule type" value="Genomic_DNA"/>
</dbReference>
<accession>A0A382WD77</accession>